<dbReference type="InterPro" id="IPR011009">
    <property type="entry name" value="Kinase-like_dom_sf"/>
</dbReference>
<reference evidence="7" key="1">
    <citation type="submission" date="2023-10" db="EMBL/GenBank/DDBJ databases">
        <title>Genome assembly of Pristionchus species.</title>
        <authorList>
            <person name="Yoshida K."/>
            <person name="Sommer R.J."/>
        </authorList>
    </citation>
    <scope>NUCLEOTIDE SEQUENCE</scope>
    <source>
        <strain evidence="7">RS5133</strain>
    </source>
</reference>
<feature type="region of interest" description="Disordered" evidence="5">
    <location>
        <begin position="32"/>
        <end position="74"/>
    </location>
</feature>
<dbReference type="Proteomes" id="UP001432322">
    <property type="component" value="Unassembled WGS sequence"/>
</dbReference>
<accession>A0AAV5VDA5</accession>
<organism evidence="7 8">
    <name type="scientific">Pristionchus fissidentatus</name>
    <dbReference type="NCBI Taxonomy" id="1538716"/>
    <lineage>
        <taxon>Eukaryota</taxon>
        <taxon>Metazoa</taxon>
        <taxon>Ecdysozoa</taxon>
        <taxon>Nematoda</taxon>
        <taxon>Chromadorea</taxon>
        <taxon>Rhabditida</taxon>
        <taxon>Rhabditina</taxon>
        <taxon>Diplogasteromorpha</taxon>
        <taxon>Diplogasteroidea</taxon>
        <taxon>Neodiplogasteridae</taxon>
        <taxon>Pristionchus</taxon>
    </lineage>
</organism>
<dbReference type="PANTHER" id="PTHR44329:SF288">
    <property type="entry name" value="MITOGEN-ACTIVATED PROTEIN KINASE KINASE KINASE 20"/>
    <property type="match status" value="1"/>
</dbReference>
<keyword evidence="4" id="KW-0067">ATP-binding</keyword>
<evidence type="ECO:0000259" key="6">
    <source>
        <dbReference type="PROSITE" id="PS50011"/>
    </source>
</evidence>
<dbReference type="Gene3D" id="1.10.510.10">
    <property type="entry name" value="Transferase(Phosphotransferase) domain 1"/>
    <property type="match status" value="1"/>
</dbReference>
<dbReference type="Pfam" id="PF07714">
    <property type="entry name" value="PK_Tyr_Ser-Thr"/>
    <property type="match status" value="1"/>
</dbReference>
<dbReference type="InterPro" id="IPR051681">
    <property type="entry name" value="Ser/Thr_Kinases-Pseudokinases"/>
</dbReference>
<evidence type="ECO:0000256" key="3">
    <source>
        <dbReference type="ARBA" id="ARBA00022777"/>
    </source>
</evidence>
<keyword evidence="8" id="KW-1185">Reference proteome</keyword>
<sequence>MESISYLSRQHCFPQENRTSCYNRKESEDWKDLSSESYKHSNAHAGASCSQRSASENEQEQRKEVCSSAETEQSSDESLLREKLQFLRKLLPLLRNSPQPISMRNVTCQQGDAIVQPTHIRRMQHCYWAPEIFRAEKGAEEKSFVYTFGVFIIHFLTEELPFSNYDYPQLLYNVGMGNLLHEVPADCPLQLESIIRDCCSFNAEKRPTFKELCERYSTALEIEV</sequence>
<evidence type="ECO:0000256" key="1">
    <source>
        <dbReference type="ARBA" id="ARBA00022679"/>
    </source>
</evidence>
<dbReference type="GO" id="GO:0005524">
    <property type="term" value="F:ATP binding"/>
    <property type="evidence" value="ECO:0007669"/>
    <property type="project" value="UniProtKB-KW"/>
</dbReference>
<keyword evidence="3" id="KW-0418">Kinase</keyword>
<evidence type="ECO:0000313" key="8">
    <source>
        <dbReference type="Proteomes" id="UP001432322"/>
    </source>
</evidence>
<gene>
    <name evidence="7" type="ORF">PFISCL1PPCAC_7419</name>
</gene>
<dbReference type="EMBL" id="BTSY01000002">
    <property type="protein sequence ID" value="GMT16122.1"/>
    <property type="molecule type" value="Genomic_DNA"/>
</dbReference>
<evidence type="ECO:0000256" key="5">
    <source>
        <dbReference type="SAM" id="MobiDB-lite"/>
    </source>
</evidence>
<dbReference type="SUPFAM" id="SSF56112">
    <property type="entry name" value="Protein kinase-like (PK-like)"/>
    <property type="match status" value="1"/>
</dbReference>
<comment type="caution">
    <text evidence="7">The sequence shown here is derived from an EMBL/GenBank/DDBJ whole genome shotgun (WGS) entry which is preliminary data.</text>
</comment>
<dbReference type="PANTHER" id="PTHR44329">
    <property type="entry name" value="SERINE/THREONINE-PROTEIN KINASE TNNI3K-RELATED"/>
    <property type="match status" value="1"/>
</dbReference>
<protein>
    <recommendedName>
        <fullName evidence="6">Protein kinase domain-containing protein</fullName>
    </recommendedName>
</protein>
<name>A0AAV5VDA5_9BILA</name>
<evidence type="ECO:0000256" key="4">
    <source>
        <dbReference type="ARBA" id="ARBA00022840"/>
    </source>
</evidence>
<dbReference type="InterPro" id="IPR001245">
    <property type="entry name" value="Ser-Thr/Tyr_kinase_cat_dom"/>
</dbReference>
<dbReference type="GO" id="GO:0004674">
    <property type="term" value="F:protein serine/threonine kinase activity"/>
    <property type="evidence" value="ECO:0007669"/>
    <property type="project" value="TreeGrafter"/>
</dbReference>
<dbReference type="InterPro" id="IPR000719">
    <property type="entry name" value="Prot_kinase_dom"/>
</dbReference>
<evidence type="ECO:0000313" key="7">
    <source>
        <dbReference type="EMBL" id="GMT16122.1"/>
    </source>
</evidence>
<keyword evidence="1" id="KW-0808">Transferase</keyword>
<feature type="domain" description="Protein kinase" evidence="6">
    <location>
        <begin position="1"/>
        <end position="220"/>
    </location>
</feature>
<proteinExistence type="predicted"/>
<keyword evidence="2" id="KW-0547">Nucleotide-binding</keyword>
<dbReference type="PROSITE" id="PS50011">
    <property type="entry name" value="PROTEIN_KINASE_DOM"/>
    <property type="match status" value="1"/>
</dbReference>
<evidence type="ECO:0000256" key="2">
    <source>
        <dbReference type="ARBA" id="ARBA00022741"/>
    </source>
</evidence>
<dbReference type="AlphaFoldDB" id="A0AAV5VDA5"/>